<dbReference type="Gene3D" id="3.10.105.10">
    <property type="entry name" value="Dipeptide-binding Protein, Domain 3"/>
    <property type="match status" value="2"/>
</dbReference>
<dbReference type="GO" id="GO:0015226">
    <property type="term" value="F:carnitine transmembrane transporter activity"/>
    <property type="evidence" value="ECO:0007669"/>
    <property type="project" value="TreeGrafter"/>
</dbReference>
<dbReference type="Gene3D" id="3.40.190.100">
    <property type="entry name" value="Glycine betaine-binding periplasmic protein, domain 2"/>
    <property type="match status" value="1"/>
</dbReference>
<proteinExistence type="predicted"/>
<dbReference type="GO" id="GO:0005275">
    <property type="term" value="F:amine transmembrane transporter activity"/>
    <property type="evidence" value="ECO:0007669"/>
    <property type="project" value="TreeGrafter"/>
</dbReference>
<dbReference type="Proteomes" id="UP000253508">
    <property type="component" value="Unassembled WGS sequence"/>
</dbReference>
<reference evidence="7 8" key="1">
    <citation type="submission" date="2018-07" db="EMBL/GenBank/DDBJ databases">
        <title>Microbacterium endoborsara sp. nov., a novel actinobacterium isolated from Borszczowia aralocaspica.</title>
        <authorList>
            <person name="An D."/>
        </authorList>
    </citation>
    <scope>NUCLEOTIDE SEQUENCE [LARGE SCALE GENOMIC DNA]</scope>
    <source>
        <strain evidence="7 8">C1.15228</strain>
    </source>
</reference>
<dbReference type="GO" id="GO:0043190">
    <property type="term" value="C:ATP-binding cassette (ABC) transporter complex"/>
    <property type="evidence" value="ECO:0007669"/>
    <property type="project" value="InterPro"/>
</dbReference>
<protein>
    <submittedName>
        <fullName evidence="7">Glycine/betaine ABC transporter substrate-binding protein</fullName>
    </submittedName>
</protein>
<dbReference type="Pfam" id="PF04069">
    <property type="entry name" value="OpuAC"/>
    <property type="match status" value="1"/>
</dbReference>
<dbReference type="PROSITE" id="PS51257">
    <property type="entry name" value="PROKAR_LIPOPROTEIN"/>
    <property type="match status" value="1"/>
</dbReference>
<evidence type="ECO:0000256" key="3">
    <source>
        <dbReference type="ARBA" id="ARBA00022475"/>
    </source>
</evidence>
<evidence type="ECO:0000256" key="1">
    <source>
        <dbReference type="ARBA" id="ARBA00004236"/>
    </source>
</evidence>
<sequence>MITRKIVTAGALMGATALALTGCVATADDITSGGSSSGGTESKGSLTIPAIAGWDEGIASSELWKAVLEEQGYSVTIEYADAAAVYAGLAAGDYDFFTDTWLPVTHESYFDKLGDDLDVLGTWNEDAQNHLAVNADAPIDSIAELADHAAEFGNTIVGTDPGAGLTTTTSNVVIPTYGLEGMEYSTSSSAAMLSELDAAMSAGDNIVVTLWEPHWAYDQYDLKNLEDPENAYGDAETMQITARTGFREDQPEVAGWLENFTMDLDHLQSLEAAMFASGEQTDDYGPVVAEWINENRDYVDGLTS</sequence>
<evidence type="ECO:0000256" key="5">
    <source>
        <dbReference type="SAM" id="SignalP"/>
    </source>
</evidence>
<evidence type="ECO:0000259" key="6">
    <source>
        <dbReference type="Pfam" id="PF04069"/>
    </source>
</evidence>
<dbReference type="GO" id="GO:0031460">
    <property type="term" value="P:glycine betaine transport"/>
    <property type="evidence" value="ECO:0007669"/>
    <property type="project" value="TreeGrafter"/>
</dbReference>
<organism evidence="7 8">
    <name type="scientific">Microbacterium sorbitolivorans</name>
    <dbReference type="NCBI Taxonomy" id="1867410"/>
    <lineage>
        <taxon>Bacteria</taxon>
        <taxon>Bacillati</taxon>
        <taxon>Actinomycetota</taxon>
        <taxon>Actinomycetes</taxon>
        <taxon>Micrococcales</taxon>
        <taxon>Microbacteriaceae</taxon>
        <taxon>Microbacterium</taxon>
    </lineage>
</organism>
<evidence type="ECO:0000313" key="8">
    <source>
        <dbReference type="Proteomes" id="UP000253508"/>
    </source>
</evidence>
<keyword evidence="4" id="KW-0472">Membrane</keyword>
<dbReference type="GO" id="GO:0015871">
    <property type="term" value="P:choline transport"/>
    <property type="evidence" value="ECO:0007669"/>
    <property type="project" value="TreeGrafter"/>
</dbReference>
<name>A0A367Y8X0_9MICO</name>
<keyword evidence="8" id="KW-1185">Reference proteome</keyword>
<accession>A0A367Y8X0</accession>
<dbReference type="AlphaFoldDB" id="A0A367Y8X0"/>
<dbReference type="InterPro" id="IPR007210">
    <property type="entry name" value="ABC_Gly_betaine_transp_sub-bd"/>
</dbReference>
<feature type="chain" id="PRO_5016605160" evidence="5">
    <location>
        <begin position="28"/>
        <end position="304"/>
    </location>
</feature>
<dbReference type="CDD" id="cd13639">
    <property type="entry name" value="PBP2_OpuAC_like"/>
    <property type="match status" value="1"/>
</dbReference>
<evidence type="ECO:0000313" key="7">
    <source>
        <dbReference type="EMBL" id="RCK61492.1"/>
    </source>
</evidence>
<feature type="domain" description="ABC-type glycine betaine transport system substrate-binding" evidence="6">
    <location>
        <begin position="50"/>
        <end position="293"/>
    </location>
</feature>
<comment type="caution">
    <text evidence="7">The sequence shown here is derived from an EMBL/GenBank/DDBJ whole genome shotgun (WGS) entry which is preliminary data.</text>
</comment>
<dbReference type="EMBL" id="QORO01000001">
    <property type="protein sequence ID" value="RCK61492.1"/>
    <property type="molecule type" value="Genomic_DNA"/>
</dbReference>
<keyword evidence="2" id="KW-0813">Transport</keyword>
<dbReference type="SUPFAM" id="SSF53850">
    <property type="entry name" value="Periplasmic binding protein-like II"/>
    <property type="match status" value="1"/>
</dbReference>
<keyword evidence="3" id="KW-1003">Cell membrane</keyword>
<comment type="subcellular location">
    <subcellularLocation>
        <location evidence="1">Cell membrane</location>
    </subcellularLocation>
</comment>
<dbReference type="OrthoDB" id="9787902at2"/>
<evidence type="ECO:0000256" key="2">
    <source>
        <dbReference type="ARBA" id="ARBA00022448"/>
    </source>
</evidence>
<evidence type="ECO:0000256" key="4">
    <source>
        <dbReference type="ARBA" id="ARBA00023136"/>
    </source>
</evidence>
<gene>
    <name evidence="7" type="ORF">DTO57_02285</name>
</gene>
<dbReference type="PANTHER" id="PTHR47737:SF1">
    <property type="entry name" value="GLYCINE BETAINE_PROLINE BETAINE TRANSPORT SYSTEM PERMEASE PROTEIN PROW"/>
    <property type="match status" value="1"/>
</dbReference>
<feature type="signal peptide" evidence="5">
    <location>
        <begin position="1"/>
        <end position="27"/>
    </location>
</feature>
<dbReference type="RefSeq" id="WP_114116597.1">
    <property type="nucleotide sequence ID" value="NZ_BMHU01000001.1"/>
</dbReference>
<keyword evidence="5" id="KW-0732">Signal</keyword>
<dbReference type="PANTHER" id="PTHR47737">
    <property type="entry name" value="GLYCINE BETAINE/PROLINE BETAINE TRANSPORT SYSTEM PERMEASE PROTEIN PROW"/>
    <property type="match status" value="1"/>
</dbReference>